<feature type="region of interest" description="Disordered" evidence="1">
    <location>
        <begin position="218"/>
        <end position="239"/>
    </location>
</feature>
<evidence type="ECO:0000256" key="1">
    <source>
        <dbReference type="SAM" id="MobiDB-lite"/>
    </source>
</evidence>
<dbReference type="OrthoDB" id="358935at2"/>
<dbReference type="Gene3D" id="2.60.40.4070">
    <property type="match status" value="1"/>
</dbReference>
<dbReference type="Proteomes" id="UP000295345">
    <property type="component" value="Unassembled WGS sequence"/>
</dbReference>
<dbReference type="EMBL" id="SMKI01000154">
    <property type="protein sequence ID" value="TDC74297.1"/>
    <property type="molecule type" value="Genomic_DNA"/>
</dbReference>
<sequence>MPEGGSMPDRTSRLIVPIVVISGVAVTATGTYLHQLPDPAPAATAEERRPVPATTATLAPTAESLGLVRVSYRLHRIPTHASNQIAVWIEDASGAYVRTLFATSFTANGGYDRRPESLPAWRETAGWEQATDAEIESASRPAQDDGEHTLYWDGTDRDGVPVRPGRYTYRIEGNLLWERRVLHTGTIELGDAASESSAETVHLPDEARDEPVLVEDVRASFTPGEPLDPDTVTTFTRGS</sequence>
<evidence type="ECO:0000313" key="3">
    <source>
        <dbReference type="Proteomes" id="UP000295345"/>
    </source>
</evidence>
<organism evidence="2 3">
    <name type="scientific">Streptomyces hainanensis</name>
    <dbReference type="NCBI Taxonomy" id="402648"/>
    <lineage>
        <taxon>Bacteria</taxon>
        <taxon>Bacillati</taxon>
        <taxon>Actinomycetota</taxon>
        <taxon>Actinomycetes</taxon>
        <taxon>Kitasatosporales</taxon>
        <taxon>Streptomycetaceae</taxon>
        <taxon>Streptomyces</taxon>
    </lineage>
</organism>
<name>A0A4R4TAU6_9ACTN</name>
<reference evidence="2 3" key="1">
    <citation type="submission" date="2019-03" db="EMBL/GenBank/DDBJ databases">
        <title>Draft genome sequences of novel Actinobacteria.</title>
        <authorList>
            <person name="Sahin N."/>
            <person name="Ay H."/>
            <person name="Saygin H."/>
        </authorList>
    </citation>
    <scope>NUCLEOTIDE SEQUENCE [LARGE SCALE GENOMIC DNA]</scope>
    <source>
        <strain evidence="2 3">DSM 41900</strain>
    </source>
</reference>
<proteinExistence type="predicted"/>
<keyword evidence="3" id="KW-1185">Reference proteome</keyword>
<evidence type="ECO:0000313" key="2">
    <source>
        <dbReference type="EMBL" id="TDC74297.1"/>
    </source>
</evidence>
<dbReference type="Pfam" id="PF10029">
    <property type="entry name" value="DUF2271"/>
    <property type="match status" value="1"/>
</dbReference>
<gene>
    <name evidence="2" type="ORF">E1283_16160</name>
</gene>
<protein>
    <submittedName>
        <fullName evidence="2">DUF2271 domain-containing protein</fullName>
    </submittedName>
</protein>
<dbReference type="InterPro" id="IPR014469">
    <property type="entry name" value="DUF2271"/>
</dbReference>
<dbReference type="AlphaFoldDB" id="A0A4R4TAU6"/>
<comment type="caution">
    <text evidence="2">The sequence shown here is derived from an EMBL/GenBank/DDBJ whole genome shotgun (WGS) entry which is preliminary data.</text>
</comment>
<accession>A0A4R4TAU6</accession>